<dbReference type="EMBL" id="GFXV01002150">
    <property type="protein sequence ID" value="MBW13955.1"/>
    <property type="molecule type" value="Transcribed_RNA"/>
</dbReference>
<comment type="subcellular location">
    <subcellularLocation>
        <location evidence="1">Mitochondrion inner membrane</location>
        <topology evidence="1">Peripheral membrane protein</topology>
        <orientation evidence="1">Intermembrane side</orientation>
    </subcellularLocation>
    <subcellularLocation>
        <location evidence="10">Mitochondrion outer membrane</location>
        <topology evidence="10">Peripheral membrane protein</topology>
        <orientation evidence="10">Intermembrane side</orientation>
    </subcellularLocation>
</comment>
<evidence type="ECO:0000313" key="16">
    <source>
        <dbReference type="EMBL" id="MBW13955.1"/>
    </source>
</evidence>
<reference evidence="16" key="1">
    <citation type="submission" date="2017-10" db="EMBL/GenBank/DDBJ databases">
        <title>Transcriptome Assembly of Sugarcane Aphid Adults.</title>
        <authorList>
            <person name="Scully E.D."/>
            <person name="Palmer N.A."/>
            <person name="Geib S.M."/>
            <person name="Sarath G."/>
            <person name="Sattler S.E."/>
        </authorList>
    </citation>
    <scope>NUCLEOTIDE SEQUENCE</scope>
    <source>
        <tissue evidence="16">Whole body</tissue>
    </source>
</reference>
<dbReference type="GO" id="GO:0047184">
    <property type="term" value="F:1-acylglycerophosphocholine O-acyltransferase activity"/>
    <property type="evidence" value="ECO:0007669"/>
    <property type="project" value="TreeGrafter"/>
</dbReference>
<dbReference type="InterPro" id="IPR002123">
    <property type="entry name" value="Plipid/glycerol_acylTrfase"/>
</dbReference>
<dbReference type="InterPro" id="IPR000872">
    <property type="entry name" value="Tafazzin"/>
</dbReference>
<evidence type="ECO:0000256" key="6">
    <source>
        <dbReference type="ARBA" id="ARBA00023098"/>
    </source>
</evidence>
<feature type="domain" description="Phospholipid/glycerol acyltransferase" evidence="14">
    <location>
        <begin position="68"/>
        <end position="192"/>
    </location>
</feature>
<evidence type="ECO:0000256" key="12">
    <source>
        <dbReference type="ARBA" id="ARBA00049543"/>
    </source>
</evidence>
<dbReference type="PRINTS" id="PR00979">
    <property type="entry name" value="TAFAZZIN"/>
</dbReference>
<sequence length="265" mass="30564">MVVKKEYNIDWVLPKLRNRRLFWNVASCITLAAVGIFSKIFIKWFNKAKVYNLVSFDKAINRPKHIPLITVSNHDSCFDDPGIWGALSWKNLIMSNKMRWALAANDICFTNPFCAHFFMLGQCVPTIRGAGVYQEAVKFGVELLSKGKWLHIFPEGRVNMSKSYIRLKWGVGQMIYESPIIPIVVPICHVGMETILPNEPPYYLRTGRKVTFNFGEPIDLKELVTKLKESNVTEEEARKVITDKIEEELYKLQKDTILLHKKLNS</sequence>
<dbReference type="Pfam" id="PF01553">
    <property type="entry name" value="Acyltransferase"/>
    <property type="match status" value="1"/>
</dbReference>
<evidence type="ECO:0000256" key="7">
    <source>
        <dbReference type="ARBA" id="ARBA00023128"/>
    </source>
</evidence>
<evidence type="ECO:0000256" key="11">
    <source>
        <dbReference type="ARBA" id="ARBA00047906"/>
    </source>
</evidence>
<comment type="catalytic activity">
    <reaction evidence="12">
        <text>1,2-di-(9Z-octadecenoyl)-sn-glycero-3-phosphocholine + 1-hexadecanoyl-sn-glycero-3-phosphocholine = 1-hexadecanoyl-2-(9Z-octadecenoyl)-sn-glycero-3-phosphocholine + 1-(9Z-octadecenoyl)-sn-glycero-3-phosphocholine</text>
        <dbReference type="Rhea" id="RHEA:43816"/>
        <dbReference type="ChEBI" id="CHEBI:28610"/>
        <dbReference type="ChEBI" id="CHEBI:72998"/>
        <dbReference type="ChEBI" id="CHEBI:73001"/>
        <dbReference type="ChEBI" id="CHEBI:74669"/>
    </reaction>
    <physiologicalReaction direction="left-to-right" evidence="12">
        <dbReference type="Rhea" id="RHEA:43817"/>
    </physiologicalReaction>
    <physiologicalReaction direction="right-to-left" evidence="12">
        <dbReference type="Rhea" id="RHEA:43818"/>
    </physiologicalReaction>
</comment>
<feature type="transmembrane region" description="Helical" evidence="13">
    <location>
        <begin position="21"/>
        <end position="42"/>
    </location>
</feature>
<name>A0A2H8TIK6_9HEMI</name>
<dbReference type="GO" id="GO:0005743">
    <property type="term" value="C:mitochondrial inner membrane"/>
    <property type="evidence" value="ECO:0007669"/>
    <property type="project" value="UniProtKB-SubCell"/>
</dbReference>
<dbReference type="GO" id="GO:0035965">
    <property type="term" value="P:cardiolipin acyl-chain remodeling"/>
    <property type="evidence" value="ECO:0007669"/>
    <property type="project" value="TreeGrafter"/>
</dbReference>
<dbReference type="CDD" id="cd07989">
    <property type="entry name" value="LPLAT_AGPAT-like"/>
    <property type="match status" value="1"/>
</dbReference>
<evidence type="ECO:0000256" key="1">
    <source>
        <dbReference type="ARBA" id="ARBA00004137"/>
    </source>
</evidence>
<keyword evidence="4" id="KW-1000">Mitochondrion outer membrane</keyword>
<keyword evidence="3" id="KW-0808">Transferase</keyword>
<dbReference type="PANTHER" id="PTHR12497:SF0">
    <property type="entry name" value="TAFAZZIN"/>
    <property type="match status" value="1"/>
</dbReference>
<evidence type="ECO:0000313" key="15">
    <source>
        <dbReference type="EMBL" id="MBW13411.1"/>
    </source>
</evidence>
<accession>A0A2H8TIK6</accession>
<protein>
    <recommendedName>
        <fullName evidence="13">Tafazzin family protein</fullName>
    </recommendedName>
</protein>
<dbReference type="AlphaFoldDB" id="A0A2H8TIK6"/>
<evidence type="ECO:0000256" key="10">
    <source>
        <dbReference type="ARBA" id="ARBA00024323"/>
    </source>
</evidence>
<dbReference type="SUPFAM" id="SSF69593">
    <property type="entry name" value="Glycerol-3-phosphate (1)-acyltransferase"/>
    <property type="match status" value="1"/>
</dbReference>
<evidence type="ECO:0000256" key="4">
    <source>
        <dbReference type="ARBA" id="ARBA00022787"/>
    </source>
</evidence>
<dbReference type="SMART" id="SM00563">
    <property type="entry name" value="PlsC"/>
    <property type="match status" value="1"/>
</dbReference>
<proteinExistence type="inferred from homology"/>
<organism evidence="16">
    <name type="scientific">Melanaphis sacchari</name>
    <dbReference type="NCBI Taxonomy" id="742174"/>
    <lineage>
        <taxon>Eukaryota</taxon>
        <taxon>Metazoa</taxon>
        <taxon>Ecdysozoa</taxon>
        <taxon>Arthropoda</taxon>
        <taxon>Hexapoda</taxon>
        <taxon>Insecta</taxon>
        <taxon>Pterygota</taxon>
        <taxon>Neoptera</taxon>
        <taxon>Paraneoptera</taxon>
        <taxon>Hemiptera</taxon>
        <taxon>Sternorrhyncha</taxon>
        <taxon>Aphidomorpha</taxon>
        <taxon>Aphidoidea</taxon>
        <taxon>Aphididae</taxon>
        <taxon>Aphidini</taxon>
        <taxon>Melanaphis</taxon>
    </lineage>
</organism>
<keyword evidence="13" id="KW-1133">Transmembrane helix</keyword>
<keyword evidence="5" id="KW-0999">Mitochondrion inner membrane</keyword>
<keyword evidence="7" id="KW-0496">Mitochondrion</keyword>
<dbReference type="GO" id="GO:0005741">
    <property type="term" value="C:mitochondrial outer membrane"/>
    <property type="evidence" value="ECO:0007669"/>
    <property type="project" value="UniProtKB-SubCell"/>
</dbReference>
<evidence type="ECO:0000256" key="5">
    <source>
        <dbReference type="ARBA" id="ARBA00022792"/>
    </source>
</evidence>
<keyword evidence="8 13" id="KW-0472">Membrane</keyword>
<dbReference type="EMBL" id="GFXV01001606">
    <property type="protein sequence ID" value="MBW13411.1"/>
    <property type="molecule type" value="Transcribed_RNA"/>
</dbReference>
<evidence type="ECO:0000256" key="9">
    <source>
        <dbReference type="ARBA" id="ARBA00023315"/>
    </source>
</evidence>
<evidence type="ECO:0000256" key="8">
    <source>
        <dbReference type="ARBA" id="ARBA00023136"/>
    </source>
</evidence>
<keyword evidence="6" id="KW-0443">Lipid metabolism</keyword>
<comment type="catalytic activity">
    <reaction evidence="11">
        <text>1'-[1,2-diacyl-sn-glycero-3-phospho],3'-[1-acyl-sn-glycero-3-phospho]-glycerol + a 1,2-diacyl-sn-glycero-3-phosphocholine = a cardiolipin + a 1-acyl-sn-glycero-3-phosphocholine</text>
        <dbReference type="Rhea" id="RHEA:33731"/>
        <dbReference type="ChEBI" id="CHEBI:57643"/>
        <dbReference type="ChEBI" id="CHEBI:58168"/>
        <dbReference type="ChEBI" id="CHEBI:62237"/>
        <dbReference type="ChEBI" id="CHEBI:64743"/>
    </reaction>
    <physiologicalReaction direction="left-to-right" evidence="11">
        <dbReference type="Rhea" id="RHEA:33732"/>
    </physiologicalReaction>
    <physiologicalReaction direction="right-to-left" evidence="11">
        <dbReference type="Rhea" id="RHEA:33733"/>
    </physiologicalReaction>
</comment>
<evidence type="ECO:0000256" key="3">
    <source>
        <dbReference type="ARBA" id="ARBA00022679"/>
    </source>
</evidence>
<dbReference type="GO" id="GO:0007007">
    <property type="term" value="P:inner mitochondrial membrane organization"/>
    <property type="evidence" value="ECO:0007669"/>
    <property type="project" value="TreeGrafter"/>
</dbReference>
<comment type="similarity">
    <text evidence="2 13">Belongs to the taffazin family.</text>
</comment>
<keyword evidence="13" id="KW-0812">Transmembrane</keyword>
<dbReference type="PANTHER" id="PTHR12497">
    <property type="entry name" value="TAZ PROTEIN TAFAZZIN"/>
    <property type="match status" value="1"/>
</dbReference>
<evidence type="ECO:0000256" key="2">
    <source>
        <dbReference type="ARBA" id="ARBA00010524"/>
    </source>
</evidence>
<evidence type="ECO:0000256" key="13">
    <source>
        <dbReference type="RuleBase" id="RU365062"/>
    </source>
</evidence>
<gene>
    <name evidence="16" type="primary">Taz_0</name>
    <name evidence="15" type="synonym">Taz_1</name>
</gene>
<keyword evidence="9" id="KW-0012">Acyltransferase</keyword>
<dbReference type="OrthoDB" id="193467at2759"/>
<evidence type="ECO:0000259" key="14">
    <source>
        <dbReference type="SMART" id="SM00563"/>
    </source>
</evidence>